<keyword evidence="1" id="KW-0812">Transmembrane</keyword>
<keyword evidence="1" id="KW-0472">Membrane</keyword>
<organism evidence="2 3">
    <name type="scientific">Ruminococcus flavefaciens</name>
    <dbReference type="NCBI Taxonomy" id="1265"/>
    <lineage>
        <taxon>Bacteria</taxon>
        <taxon>Bacillati</taxon>
        <taxon>Bacillota</taxon>
        <taxon>Clostridia</taxon>
        <taxon>Eubacteriales</taxon>
        <taxon>Oscillospiraceae</taxon>
        <taxon>Ruminococcus</taxon>
    </lineage>
</organism>
<sequence>MKLAFKIMTIFLLVVNSIAAIVGIAAAVAANSLTEGKTGGDAALGGLAVFVIVLSLIPVALTIYMAICGLRGNYNMCFKLSAALMVLNIVSFVATENKASAIFSLVLSIVYCFMAKKMDDGAY</sequence>
<feature type="transmembrane region" description="Helical" evidence="1">
    <location>
        <begin position="76"/>
        <end position="93"/>
    </location>
</feature>
<keyword evidence="1" id="KW-1133">Transmembrane helix</keyword>
<reference evidence="2 3" key="1">
    <citation type="submission" date="2018-05" db="EMBL/GenBank/DDBJ databases">
        <title>The Hungate 1000. A catalogue of reference genomes from the rumen microbiome.</title>
        <authorList>
            <person name="Kelly W."/>
        </authorList>
    </citation>
    <scope>NUCLEOTIDE SEQUENCE [LARGE SCALE GENOMIC DNA]</scope>
    <source>
        <strain evidence="2 3">SAb67</strain>
    </source>
</reference>
<comment type="caution">
    <text evidence="2">The sequence shown here is derived from an EMBL/GenBank/DDBJ whole genome shotgun (WGS) entry which is preliminary data.</text>
</comment>
<dbReference type="RefSeq" id="WP_109726057.1">
    <property type="nucleotide sequence ID" value="NZ_CACVSX010000076.1"/>
</dbReference>
<protein>
    <submittedName>
        <fullName evidence="2">Uncharacterized protein</fullName>
    </submittedName>
</protein>
<proteinExistence type="predicted"/>
<name>A0A315XZU0_RUMFL</name>
<dbReference type="EMBL" id="QGDI01000004">
    <property type="protein sequence ID" value="PWJ13426.1"/>
    <property type="molecule type" value="Genomic_DNA"/>
</dbReference>
<accession>A0A315XZU0</accession>
<dbReference type="Proteomes" id="UP000245720">
    <property type="component" value="Unassembled WGS sequence"/>
</dbReference>
<feature type="transmembrane region" description="Helical" evidence="1">
    <location>
        <begin position="99"/>
        <end position="115"/>
    </location>
</feature>
<dbReference type="OrthoDB" id="1823007at2"/>
<feature type="transmembrane region" description="Helical" evidence="1">
    <location>
        <begin position="7"/>
        <end position="30"/>
    </location>
</feature>
<dbReference type="AlphaFoldDB" id="A0A315XZU0"/>
<gene>
    <name evidence="2" type="ORF">IE37_01230</name>
</gene>
<feature type="transmembrane region" description="Helical" evidence="1">
    <location>
        <begin position="42"/>
        <end position="64"/>
    </location>
</feature>
<evidence type="ECO:0000313" key="2">
    <source>
        <dbReference type="EMBL" id="PWJ13426.1"/>
    </source>
</evidence>
<evidence type="ECO:0000313" key="3">
    <source>
        <dbReference type="Proteomes" id="UP000245720"/>
    </source>
</evidence>
<evidence type="ECO:0000256" key="1">
    <source>
        <dbReference type="SAM" id="Phobius"/>
    </source>
</evidence>